<sequence length="232" mass="26496">MKKLNSFTLKIIAMITMLLDHVYTYIGQSGIDVPIWFGYLGKIAAPIFFYLIVEGFFHTKSKVKYLSRLASFGVVMIGIDKIIGIHNNIFLSLTLSVIMLMVIDYAKKSKKSYIYILATLAVVAIGAAYMFTEASMFGLGMTLIFYFFRDKKIIMAIVYCLFSLMPVFTCIGIPDAYQQLFLSDYQWMMVFALPLILMYNGKLGLKNTITKWMFYIFYPAHLIALALIGRLL</sequence>
<dbReference type="EMBL" id="FNJM01000003">
    <property type="protein sequence ID" value="SDP24198.1"/>
    <property type="molecule type" value="Genomic_DNA"/>
</dbReference>
<proteinExistence type="predicted"/>
<dbReference type="InterPro" id="IPR008875">
    <property type="entry name" value="TraX"/>
</dbReference>
<organism evidence="1 2">
    <name type="scientific">Clostridium gasigenes</name>
    <dbReference type="NCBI Taxonomy" id="94869"/>
    <lineage>
        <taxon>Bacteria</taxon>
        <taxon>Bacillati</taxon>
        <taxon>Bacillota</taxon>
        <taxon>Clostridia</taxon>
        <taxon>Eubacteriales</taxon>
        <taxon>Clostridiaceae</taxon>
        <taxon>Clostridium</taxon>
    </lineage>
</organism>
<reference evidence="1 2" key="1">
    <citation type="submission" date="2016-10" db="EMBL/GenBank/DDBJ databases">
        <authorList>
            <person name="de Groot N.N."/>
        </authorList>
    </citation>
    <scope>NUCLEOTIDE SEQUENCE [LARGE SCALE GENOMIC DNA]</scope>
    <source>
        <strain evidence="1 2">DSM 12272</strain>
    </source>
</reference>
<dbReference type="STRING" id="94869.SAMN04488529_10316"/>
<evidence type="ECO:0000313" key="2">
    <source>
        <dbReference type="Proteomes" id="UP000198597"/>
    </source>
</evidence>
<dbReference type="RefSeq" id="WP_089967656.1">
    <property type="nucleotide sequence ID" value="NZ_FNJM01000003.1"/>
</dbReference>
<keyword evidence="2" id="KW-1185">Reference proteome</keyword>
<protein>
    <submittedName>
        <fullName evidence="1">TraX protein</fullName>
    </submittedName>
</protein>
<dbReference type="AlphaFoldDB" id="A0A1H0R5E8"/>
<dbReference type="Pfam" id="PF05857">
    <property type="entry name" value="TraX"/>
    <property type="match status" value="1"/>
</dbReference>
<evidence type="ECO:0000313" key="1">
    <source>
        <dbReference type="EMBL" id="SDP24198.1"/>
    </source>
</evidence>
<accession>A0A1H0R5E8</accession>
<dbReference type="Proteomes" id="UP000198597">
    <property type="component" value="Unassembled WGS sequence"/>
</dbReference>
<gene>
    <name evidence="1" type="ORF">SAMN04488529_10316</name>
</gene>
<name>A0A1H0R5E8_9CLOT</name>
<dbReference type="OrthoDB" id="9781069at2"/>